<dbReference type="RefSeq" id="WP_301676076.1">
    <property type="nucleotide sequence ID" value="NZ_VCYI01000001.1"/>
</dbReference>
<name>A0ABT8LXD8_9EURY</name>
<proteinExistence type="predicted"/>
<gene>
    <name evidence="1" type="ORF">FGW20_00085</name>
</gene>
<keyword evidence="2" id="KW-1185">Reference proteome</keyword>
<dbReference type="Proteomes" id="UP001168423">
    <property type="component" value="Unassembled WGS sequence"/>
</dbReference>
<organism evidence="1 2">
    <name type="scientific">Methanoculleus methanifontis</name>
    <dbReference type="NCBI Taxonomy" id="2584086"/>
    <lineage>
        <taxon>Archaea</taxon>
        <taxon>Methanobacteriati</taxon>
        <taxon>Methanobacteriota</taxon>
        <taxon>Stenosarchaea group</taxon>
        <taxon>Methanomicrobia</taxon>
        <taxon>Methanomicrobiales</taxon>
        <taxon>Methanomicrobiaceae</taxon>
        <taxon>Methanoculleus</taxon>
    </lineage>
</organism>
<evidence type="ECO:0000313" key="1">
    <source>
        <dbReference type="EMBL" id="MDN7011460.1"/>
    </source>
</evidence>
<dbReference type="EMBL" id="VCYI01000001">
    <property type="protein sequence ID" value="MDN7011460.1"/>
    <property type="molecule type" value="Genomic_DNA"/>
</dbReference>
<sequence>MFFPYLKVYLSGLRNTIGGKQMNGKIGMRAFSVLLALLLVSVMMVPVVSAGENRTTSLVEGPEPSRYAVTPDYITDDIKIADPLDESELITLIFSESWILKNNRGN</sequence>
<evidence type="ECO:0000313" key="2">
    <source>
        <dbReference type="Proteomes" id="UP001168423"/>
    </source>
</evidence>
<protein>
    <submittedName>
        <fullName evidence="1">Uncharacterized protein</fullName>
    </submittedName>
</protein>
<comment type="caution">
    <text evidence="1">The sequence shown here is derived from an EMBL/GenBank/DDBJ whole genome shotgun (WGS) entry which is preliminary data.</text>
</comment>
<accession>A0ABT8LXD8</accession>
<reference evidence="1" key="1">
    <citation type="submission" date="2019-05" db="EMBL/GenBank/DDBJ databases">
        <title>Isolation and characterization of methanogens from the cold seep sediment at Four-Way Closure Ridge.</title>
        <authorList>
            <person name="You Y.-T."/>
            <person name="Chen S.-C."/>
            <person name="Zhang W.-L."/>
            <person name="Lai M.-C."/>
        </authorList>
    </citation>
    <scope>NUCLEOTIDE SEQUENCE</scope>
    <source>
        <strain evidence="1">FWC-SCC3</strain>
    </source>
</reference>